<dbReference type="EMBL" id="QGKY02000094">
    <property type="protein sequence ID" value="KAF2603810.1"/>
    <property type="molecule type" value="Genomic_DNA"/>
</dbReference>
<sequence length="102" mass="11651">MSFSDEDRGNQVAITRRGWKDPVKDRGFGKLQRELKGGEDWAFSDLDSDLENKGCFCLRKLMVLKGCEDLFVYGKNKVLGMKYLQQIIRQVGFTGYCGFGKI</sequence>
<reference evidence="1" key="1">
    <citation type="submission" date="2019-12" db="EMBL/GenBank/DDBJ databases">
        <title>Genome sequencing and annotation of Brassica cretica.</title>
        <authorList>
            <person name="Studholme D.J."/>
            <person name="Sarris P.F."/>
        </authorList>
    </citation>
    <scope>NUCLEOTIDE SEQUENCE</scope>
    <source>
        <strain evidence="1">PFS-102/07</strain>
        <tissue evidence="1">Leaf</tissue>
    </source>
</reference>
<keyword evidence="3" id="KW-1185">Reference proteome</keyword>
<dbReference type="Proteomes" id="UP000266723">
    <property type="component" value="Unassembled WGS sequence"/>
</dbReference>
<organism evidence="1">
    <name type="scientific">Brassica cretica</name>
    <name type="common">Mustard</name>
    <dbReference type="NCBI Taxonomy" id="69181"/>
    <lineage>
        <taxon>Eukaryota</taxon>
        <taxon>Viridiplantae</taxon>
        <taxon>Streptophyta</taxon>
        <taxon>Embryophyta</taxon>
        <taxon>Tracheophyta</taxon>
        <taxon>Spermatophyta</taxon>
        <taxon>Magnoliopsida</taxon>
        <taxon>eudicotyledons</taxon>
        <taxon>Gunneridae</taxon>
        <taxon>Pentapetalae</taxon>
        <taxon>rosids</taxon>
        <taxon>malvids</taxon>
        <taxon>Brassicales</taxon>
        <taxon>Brassicaceae</taxon>
        <taxon>Brassiceae</taxon>
        <taxon>Brassica</taxon>
    </lineage>
</organism>
<reference evidence="2" key="2">
    <citation type="submission" date="2019-12" db="EMBL/GenBank/DDBJ databases">
        <authorList>
            <person name="Studholme D.J."/>
            <person name="Sarris P."/>
        </authorList>
    </citation>
    <scope>NUCLEOTIDE SEQUENCE</scope>
    <source>
        <strain evidence="2">PFS-1207/04</strain>
        <tissue evidence="2">Leaf</tissue>
    </source>
</reference>
<evidence type="ECO:0000313" key="3">
    <source>
        <dbReference type="Proteomes" id="UP000266723"/>
    </source>
</evidence>
<evidence type="ECO:0000313" key="2">
    <source>
        <dbReference type="EMBL" id="KAF3575784.1"/>
    </source>
</evidence>
<evidence type="ECO:0000313" key="1">
    <source>
        <dbReference type="EMBL" id="KAF2603810.1"/>
    </source>
</evidence>
<comment type="caution">
    <text evidence="1">The sequence shown here is derived from an EMBL/GenBank/DDBJ whole genome shotgun (WGS) entry which is preliminary data.</text>
</comment>
<protein>
    <submittedName>
        <fullName evidence="1">Uncharacterized protein</fullName>
    </submittedName>
</protein>
<name>A0A3N6SZ27_BRACR</name>
<reference evidence="2 3" key="3">
    <citation type="journal article" date="2020" name="BMC Genomics">
        <title>Intraspecific diversification of the crop wild relative Brassica cretica Lam. using demographic model selection.</title>
        <authorList>
            <person name="Kioukis A."/>
            <person name="Michalopoulou V.A."/>
            <person name="Briers L."/>
            <person name="Pirintsos S."/>
            <person name="Studholme D.J."/>
            <person name="Pavlidis P."/>
            <person name="Sarris P.F."/>
        </authorList>
    </citation>
    <scope>NUCLEOTIDE SEQUENCE [LARGE SCALE GENOMIC DNA]</scope>
    <source>
        <strain evidence="3">cv. PFS-1207/04</strain>
        <strain evidence="2">PFS-1207/04</strain>
    </source>
</reference>
<accession>A0A3N6SZ27</accession>
<gene>
    <name evidence="2" type="ORF">DY000_02034346</name>
    <name evidence="1" type="ORF">F2Q70_00027834</name>
</gene>
<proteinExistence type="predicted"/>
<dbReference type="AlphaFoldDB" id="A0A3N6SZ27"/>
<dbReference type="EMBL" id="QGKV02000649">
    <property type="protein sequence ID" value="KAF3575784.1"/>
    <property type="molecule type" value="Genomic_DNA"/>
</dbReference>